<evidence type="ECO:0000256" key="1">
    <source>
        <dbReference type="ARBA" id="ARBA00022722"/>
    </source>
</evidence>
<evidence type="ECO:0000256" key="3">
    <source>
        <dbReference type="ARBA" id="ARBA00022801"/>
    </source>
</evidence>
<dbReference type="InterPro" id="IPR016071">
    <property type="entry name" value="Staphylococal_nuclease_OB-fold"/>
</dbReference>
<dbReference type="PROSITE" id="PS50830">
    <property type="entry name" value="TNASE_3"/>
    <property type="match status" value="1"/>
</dbReference>
<comment type="caution">
    <text evidence="5">The sequence shown here is derived from an EMBL/GenBank/DDBJ whole genome shotgun (WGS) entry which is preliminary data.</text>
</comment>
<organism evidence="5 6">
    <name type="scientific">Candidatus Roizmanbacteria bacterium CG10_big_fil_rev_8_21_14_0_10_45_7</name>
    <dbReference type="NCBI Taxonomy" id="1974854"/>
    <lineage>
        <taxon>Bacteria</taxon>
        <taxon>Candidatus Roizmaniibacteriota</taxon>
    </lineage>
</organism>
<keyword evidence="2" id="KW-0255">Endonuclease</keyword>
<dbReference type="EMBL" id="PFEE01000032">
    <property type="protein sequence ID" value="PJE63755.1"/>
    <property type="molecule type" value="Genomic_DNA"/>
</dbReference>
<dbReference type="Pfam" id="PF00565">
    <property type="entry name" value="SNase"/>
    <property type="match status" value="1"/>
</dbReference>
<dbReference type="PANTHER" id="PTHR12302:SF3">
    <property type="entry name" value="SERINE_THREONINE-PROTEIN KINASE 31"/>
    <property type="match status" value="1"/>
</dbReference>
<keyword evidence="3" id="KW-0378">Hydrolase</keyword>
<gene>
    <name evidence="5" type="ORF">COU89_01525</name>
</gene>
<protein>
    <recommendedName>
        <fullName evidence="4">TNase-like domain-containing protein</fullName>
    </recommendedName>
</protein>
<evidence type="ECO:0000313" key="5">
    <source>
        <dbReference type="EMBL" id="PJE63755.1"/>
    </source>
</evidence>
<evidence type="ECO:0000259" key="4">
    <source>
        <dbReference type="PROSITE" id="PS50830"/>
    </source>
</evidence>
<dbReference type="GO" id="GO:0016787">
    <property type="term" value="F:hydrolase activity"/>
    <property type="evidence" value="ECO:0007669"/>
    <property type="project" value="UniProtKB-KW"/>
</dbReference>
<dbReference type="InterPro" id="IPR035437">
    <property type="entry name" value="SNase_OB-fold_sf"/>
</dbReference>
<feature type="domain" description="TNase-like" evidence="4">
    <location>
        <begin position="23"/>
        <end position="156"/>
    </location>
</feature>
<proteinExistence type="predicted"/>
<dbReference type="Proteomes" id="UP000231569">
    <property type="component" value="Unassembled WGS sequence"/>
</dbReference>
<dbReference type="Gene3D" id="2.40.50.90">
    <property type="match status" value="1"/>
</dbReference>
<dbReference type="AlphaFoldDB" id="A0A2M8KUZ8"/>
<accession>A0A2M8KUZ8</accession>
<keyword evidence="1" id="KW-0540">Nuclease</keyword>
<evidence type="ECO:0000313" key="6">
    <source>
        <dbReference type="Proteomes" id="UP000231569"/>
    </source>
</evidence>
<evidence type="ECO:0000256" key="2">
    <source>
        <dbReference type="ARBA" id="ARBA00022759"/>
    </source>
</evidence>
<dbReference type="PANTHER" id="PTHR12302">
    <property type="entry name" value="EBNA2 BINDING PROTEIN P100"/>
    <property type="match status" value="1"/>
</dbReference>
<dbReference type="SUPFAM" id="SSF50199">
    <property type="entry name" value="Staphylococcal nuclease"/>
    <property type="match status" value="1"/>
</dbReference>
<sequence length="158" mass="17842">MEDLLMTLATLLLVVGGFWGNGNPQTTRATRIIDGDTIVIEGKQHVRYIGVDTPEITHNTKGISECYGEEATAYNKKLIQNKELIVSKDASWKDRYGRLLRYVYVKQDGKRILVNEELIRQGYGSVLFIAPDIHKAPQLVLAQLDAMVHKRGMWKACP</sequence>
<reference evidence="6" key="1">
    <citation type="submission" date="2017-09" db="EMBL/GenBank/DDBJ databases">
        <title>Depth-based differentiation of microbial function through sediment-hosted aquifers and enrichment of novel symbionts in the deep terrestrial subsurface.</title>
        <authorList>
            <person name="Probst A.J."/>
            <person name="Ladd B."/>
            <person name="Jarett J.K."/>
            <person name="Geller-Mcgrath D.E."/>
            <person name="Sieber C.M.K."/>
            <person name="Emerson J.B."/>
            <person name="Anantharaman K."/>
            <person name="Thomas B.C."/>
            <person name="Malmstrom R."/>
            <person name="Stieglmeier M."/>
            <person name="Klingl A."/>
            <person name="Woyke T."/>
            <person name="Ryan C.M."/>
            <person name="Banfield J.F."/>
        </authorList>
    </citation>
    <scope>NUCLEOTIDE SEQUENCE [LARGE SCALE GENOMIC DNA]</scope>
</reference>
<dbReference type="GO" id="GO:0004519">
    <property type="term" value="F:endonuclease activity"/>
    <property type="evidence" value="ECO:0007669"/>
    <property type="project" value="UniProtKB-KW"/>
</dbReference>
<name>A0A2M8KUZ8_9BACT</name>
<dbReference type="SMART" id="SM00318">
    <property type="entry name" value="SNc"/>
    <property type="match status" value="1"/>
</dbReference>